<name>A0A0E9VNV4_ANGAN</name>
<evidence type="ECO:0000313" key="2">
    <source>
        <dbReference type="EMBL" id="JAH78913.1"/>
    </source>
</evidence>
<keyword evidence="1" id="KW-0472">Membrane</keyword>
<sequence length="31" mass="3616">MYLIKNILNYSLMPSSYLLFLHLILLDVACT</sequence>
<keyword evidence="1" id="KW-0812">Transmembrane</keyword>
<feature type="transmembrane region" description="Helical" evidence="1">
    <location>
        <begin position="7"/>
        <end position="26"/>
    </location>
</feature>
<accession>A0A0E9VNV4</accession>
<reference evidence="2" key="2">
    <citation type="journal article" date="2015" name="Fish Shellfish Immunol.">
        <title>Early steps in the European eel (Anguilla anguilla)-Vibrio vulnificus interaction in the gills: Role of the RtxA13 toxin.</title>
        <authorList>
            <person name="Callol A."/>
            <person name="Pajuelo D."/>
            <person name="Ebbesson L."/>
            <person name="Teles M."/>
            <person name="MacKenzie S."/>
            <person name="Amaro C."/>
        </authorList>
    </citation>
    <scope>NUCLEOTIDE SEQUENCE</scope>
</reference>
<dbReference type="EMBL" id="GBXM01029664">
    <property type="protein sequence ID" value="JAH78913.1"/>
    <property type="molecule type" value="Transcribed_RNA"/>
</dbReference>
<proteinExistence type="predicted"/>
<keyword evidence="1" id="KW-1133">Transmembrane helix</keyword>
<protein>
    <submittedName>
        <fullName evidence="2">Uncharacterized protein</fullName>
    </submittedName>
</protein>
<evidence type="ECO:0000256" key="1">
    <source>
        <dbReference type="SAM" id="Phobius"/>
    </source>
</evidence>
<reference evidence="2" key="1">
    <citation type="submission" date="2014-11" db="EMBL/GenBank/DDBJ databases">
        <authorList>
            <person name="Amaro Gonzalez C."/>
        </authorList>
    </citation>
    <scope>NUCLEOTIDE SEQUENCE</scope>
</reference>
<dbReference type="AlphaFoldDB" id="A0A0E9VNV4"/>
<organism evidence="2">
    <name type="scientific">Anguilla anguilla</name>
    <name type="common">European freshwater eel</name>
    <name type="synonym">Muraena anguilla</name>
    <dbReference type="NCBI Taxonomy" id="7936"/>
    <lineage>
        <taxon>Eukaryota</taxon>
        <taxon>Metazoa</taxon>
        <taxon>Chordata</taxon>
        <taxon>Craniata</taxon>
        <taxon>Vertebrata</taxon>
        <taxon>Euteleostomi</taxon>
        <taxon>Actinopterygii</taxon>
        <taxon>Neopterygii</taxon>
        <taxon>Teleostei</taxon>
        <taxon>Anguilliformes</taxon>
        <taxon>Anguillidae</taxon>
        <taxon>Anguilla</taxon>
    </lineage>
</organism>